<keyword evidence="2" id="KW-1185">Reference proteome</keyword>
<comment type="caution">
    <text evidence="1">The sequence shown here is derived from an EMBL/GenBank/DDBJ whole genome shotgun (WGS) entry which is preliminary data.</text>
</comment>
<dbReference type="Proteomes" id="UP001172102">
    <property type="component" value="Unassembled WGS sequence"/>
</dbReference>
<sequence length="146" mass="15828">MKRFLYLMCSLDESNASNAKLFAFLEDVGMSPTQFNLALMYLFHAPSPRPQGLVPVRRHLLGLGDNLDVPRHQLRLVHRLSPDARCYGGRSVSIPAHTSSCPCVTPRRCLPPAWPSSTAPTRRHTAAGAFGGVIAYGVGNLDGAMG</sequence>
<reference evidence="1" key="1">
    <citation type="submission" date="2023-06" db="EMBL/GenBank/DDBJ databases">
        <title>Genome-scale phylogeny and comparative genomics of the fungal order Sordariales.</title>
        <authorList>
            <consortium name="Lawrence Berkeley National Laboratory"/>
            <person name="Hensen N."/>
            <person name="Bonometti L."/>
            <person name="Westerberg I."/>
            <person name="Brannstrom I.O."/>
            <person name="Guillou S."/>
            <person name="Cros-Aarteil S."/>
            <person name="Calhoun S."/>
            <person name="Haridas S."/>
            <person name="Kuo A."/>
            <person name="Mondo S."/>
            <person name="Pangilinan J."/>
            <person name="Riley R."/>
            <person name="Labutti K."/>
            <person name="Andreopoulos B."/>
            <person name="Lipzen A."/>
            <person name="Chen C."/>
            <person name="Yanf M."/>
            <person name="Daum C."/>
            <person name="Ng V."/>
            <person name="Clum A."/>
            <person name="Steindorff A."/>
            <person name="Ohm R."/>
            <person name="Martin F."/>
            <person name="Silar P."/>
            <person name="Natvig D."/>
            <person name="Lalanne C."/>
            <person name="Gautier V."/>
            <person name="Ament-Velasquez S.L."/>
            <person name="Kruys A."/>
            <person name="Hutchinson M.I."/>
            <person name="Powell A.J."/>
            <person name="Barry K."/>
            <person name="Miller A.N."/>
            <person name="Grigoriev I.V."/>
            <person name="Debuchy R."/>
            <person name="Gladieux P."/>
            <person name="Thoren M.H."/>
            <person name="Johannesson H."/>
        </authorList>
    </citation>
    <scope>NUCLEOTIDE SEQUENCE</scope>
    <source>
        <strain evidence="1">SMH4607-1</strain>
    </source>
</reference>
<evidence type="ECO:0000313" key="2">
    <source>
        <dbReference type="Proteomes" id="UP001172102"/>
    </source>
</evidence>
<organism evidence="1 2">
    <name type="scientific">Lasiosphaeris hirsuta</name>
    <dbReference type="NCBI Taxonomy" id="260670"/>
    <lineage>
        <taxon>Eukaryota</taxon>
        <taxon>Fungi</taxon>
        <taxon>Dikarya</taxon>
        <taxon>Ascomycota</taxon>
        <taxon>Pezizomycotina</taxon>
        <taxon>Sordariomycetes</taxon>
        <taxon>Sordariomycetidae</taxon>
        <taxon>Sordariales</taxon>
        <taxon>Lasiosphaeriaceae</taxon>
        <taxon>Lasiosphaeris</taxon>
    </lineage>
</organism>
<dbReference type="AlphaFoldDB" id="A0AA40B023"/>
<protein>
    <submittedName>
        <fullName evidence="1">Uncharacterized protein</fullName>
    </submittedName>
</protein>
<evidence type="ECO:0000313" key="1">
    <source>
        <dbReference type="EMBL" id="KAK0725086.1"/>
    </source>
</evidence>
<dbReference type="EMBL" id="JAUKUA010000002">
    <property type="protein sequence ID" value="KAK0725086.1"/>
    <property type="molecule type" value="Genomic_DNA"/>
</dbReference>
<gene>
    <name evidence="1" type="ORF">B0H67DRAFT_121145</name>
</gene>
<name>A0AA40B023_9PEZI</name>
<proteinExistence type="predicted"/>
<accession>A0AA40B023</accession>